<comment type="caution">
    <text evidence="9">The sequence shown here is derived from an EMBL/GenBank/DDBJ whole genome shotgun (WGS) entry which is preliminary data.</text>
</comment>
<evidence type="ECO:0000256" key="5">
    <source>
        <dbReference type="ARBA" id="ARBA00038359"/>
    </source>
</evidence>
<dbReference type="Proteomes" id="UP001150904">
    <property type="component" value="Unassembled WGS sequence"/>
</dbReference>
<evidence type="ECO:0000313" key="9">
    <source>
        <dbReference type="EMBL" id="KAJ5216640.1"/>
    </source>
</evidence>
<comment type="similarity">
    <text evidence="5">Belongs to the SAT4 family.</text>
</comment>
<dbReference type="Pfam" id="PF20684">
    <property type="entry name" value="Fung_rhodopsin"/>
    <property type="match status" value="1"/>
</dbReference>
<dbReference type="AlphaFoldDB" id="A0A9W9NB72"/>
<comment type="subcellular location">
    <subcellularLocation>
        <location evidence="1">Membrane</location>
        <topology evidence="1">Multi-pass membrane protein</topology>
    </subcellularLocation>
</comment>
<dbReference type="RefSeq" id="XP_058312453.1">
    <property type="nucleotide sequence ID" value="XM_058450109.1"/>
</dbReference>
<feature type="transmembrane region" description="Helical" evidence="7">
    <location>
        <begin position="109"/>
        <end position="132"/>
    </location>
</feature>
<evidence type="ECO:0000259" key="8">
    <source>
        <dbReference type="Pfam" id="PF20684"/>
    </source>
</evidence>
<keyword evidence="3 7" id="KW-1133">Transmembrane helix</keyword>
<feature type="transmembrane region" description="Helical" evidence="7">
    <location>
        <begin position="48"/>
        <end position="70"/>
    </location>
</feature>
<reference evidence="9" key="2">
    <citation type="journal article" date="2023" name="IMA Fungus">
        <title>Comparative genomic study of the Penicillium genus elucidates a diverse pangenome and 15 lateral gene transfer events.</title>
        <authorList>
            <person name="Petersen C."/>
            <person name="Sorensen T."/>
            <person name="Nielsen M.R."/>
            <person name="Sondergaard T.E."/>
            <person name="Sorensen J.L."/>
            <person name="Fitzpatrick D.A."/>
            <person name="Frisvad J.C."/>
            <person name="Nielsen K.L."/>
        </authorList>
    </citation>
    <scope>NUCLEOTIDE SEQUENCE</scope>
    <source>
        <strain evidence="9">IBT 15544</strain>
    </source>
</reference>
<sequence>MSVTIYDGNFLFLINYATQILCFIVTTPFVLLRVFVRWKVNHALGIDDALCFIGWVLFMGYCANALIYGFSGCTKVRDGLNQDQYESCIKARATTLRTQFLLLLTRSQISYVATAIYAPTALFVKSSLVYVLIRVFQPWSRRVLSLYCLLGVVVGYYFIITFIKIFICNPVSAYWIFSERGNATCLSQAGVIIADSVISFLTDIAIFAFPVALTWSLQMPFWKKVKVVFLLGLGGIAVAFSLFRLVIGIHERDFPHDTRMFMKSILTANAEVGLGIICSCLPALNVLTTYTKQQSPSSSRAFRRPKQQPQSSGQIFDGSRPGDPQYHLSRSELSTSARRGSTDSARLIASHEQSGLPVGENSDTIIKMVSLNQHWENASQSNETTDRSGIL</sequence>
<dbReference type="PANTHER" id="PTHR33048">
    <property type="entry name" value="PTH11-LIKE INTEGRAL MEMBRANE PROTEIN (AFU_ORTHOLOGUE AFUA_5G11245)"/>
    <property type="match status" value="1"/>
</dbReference>
<dbReference type="EMBL" id="JAPQKR010000005">
    <property type="protein sequence ID" value="KAJ5216640.1"/>
    <property type="molecule type" value="Genomic_DNA"/>
</dbReference>
<proteinExistence type="inferred from homology"/>
<evidence type="ECO:0000256" key="1">
    <source>
        <dbReference type="ARBA" id="ARBA00004141"/>
    </source>
</evidence>
<keyword evidence="4 7" id="KW-0472">Membrane</keyword>
<evidence type="ECO:0000256" key="7">
    <source>
        <dbReference type="SAM" id="Phobius"/>
    </source>
</evidence>
<evidence type="ECO:0000313" key="10">
    <source>
        <dbReference type="Proteomes" id="UP001150904"/>
    </source>
</evidence>
<feature type="transmembrane region" description="Helical" evidence="7">
    <location>
        <begin position="189"/>
        <end position="215"/>
    </location>
</feature>
<dbReference type="GeneID" id="83177410"/>
<reference evidence="9" key="1">
    <citation type="submission" date="2022-12" db="EMBL/GenBank/DDBJ databases">
        <authorList>
            <person name="Petersen C."/>
        </authorList>
    </citation>
    <scope>NUCLEOTIDE SEQUENCE</scope>
    <source>
        <strain evidence="9">IBT 15544</strain>
    </source>
</reference>
<evidence type="ECO:0000256" key="6">
    <source>
        <dbReference type="SAM" id="MobiDB-lite"/>
    </source>
</evidence>
<evidence type="ECO:0000256" key="4">
    <source>
        <dbReference type="ARBA" id="ARBA00023136"/>
    </source>
</evidence>
<dbReference type="OrthoDB" id="5342292at2759"/>
<feature type="domain" description="Rhodopsin" evidence="8">
    <location>
        <begin position="32"/>
        <end position="287"/>
    </location>
</feature>
<evidence type="ECO:0000256" key="3">
    <source>
        <dbReference type="ARBA" id="ARBA00022989"/>
    </source>
</evidence>
<protein>
    <recommendedName>
        <fullName evidence="8">Rhodopsin domain-containing protein</fullName>
    </recommendedName>
</protein>
<name>A0A9W9NB72_9EURO</name>
<evidence type="ECO:0000256" key="2">
    <source>
        <dbReference type="ARBA" id="ARBA00022692"/>
    </source>
</evidence>
<feature type="compositionally biased region" description="Polar residues" evidence="6">
    <location>
        <begin position="331"/>
        <end position="344"/>
    </location>
</feature>
<feature type="transmembrane region" description="Helical" evidence="7">
    <location>
        <begin position="270"/>
        <end position="290"/>
    </location>
</feature>
<feature type="transmembrane region" description="Helical" evidence="7">
    <location>
        <begin position="227"/>
        <end position="250"/>
    </location>
</feature>
<feature type="transmembrane region" description="Helical" evidence="7">
    <location>
        <begin position="12"/>
        <end position="36"/>
    </location>
</feature>
<dbReference type="PANTHER" id="PTHR33048:SF108">
    <property type="entry name" value="INTEGRAL MEMBRANE PROTEIN"/>
    <property type="match status" value="1"/>
</dbReference>
<keyword evidence="2 7" id="KW-0812">Transmembrane</keyword>
<gene>
    <name evidence="9" type="ORF">N7498_003047</name>
</gene>
<organism evidence="9 10">
    <name type="scientific">Penicillium cinerascens</name>
    <dbReference type="NCBI Taxonomy" id="70096"/>
    <lineage>
        <taxon>Eukaryota</taxon>
        <taxon>Fungi</taxon>
        <taxon>Dikarya</taxon>
        <taxon>Ascomycota</taxon>
        <taxon>Pezizomycotina</taxon>
        <taxon>Eurotiomycetes</taxon>
        <taxon>Eurotiomycetidae</taxon>
        <taxon>Eurotiales</taxon>
        <taxon>Aspergillaceae</taxon>
        <taxon>Penicillium</taxon>
    </lineage>
</organism>
<feature type="transmembrane region" description="Helical" evidence="7">
    <location>
        <begin position="144"/>
        <end position="177"/>
    </location>
</feature>
<keyword evidence="10" id="KW-1185">Reference proteome</keyword>
<dbReference type="InterPro" id="IPR049326">
    <property type="entry name" value="Rhodopsin_dom_fungi"/>
</dbReference>
<dbReference type="InterPro" id="IPR052337">
    <property type="entry name" value="SAT4-like"/>
</dbReference>
<feature type="region of interest" description="Disordered" evidence="6">
    <location>
        <begin position="295"/>
        <end position="344"/>
    </location>
</feature>
<accession>A0A9W9NB72</accession>
<dbReference type="GO" id="GO:0016020">
    <property type="term" value="C:membrane"/>
    <property type="evidence" value="ECO:0007669"/>
    <property type="project" value="UniProtKB-SubCell"/>
</dbReference>